<dbReference type="EC" id="2.1.1.-" evidence="5"/>
<dbReference type="EMBL" id="KL584982">
    <property type="protein sequence ID" value="KEQ84672.1"/>
    <property type="molecule type" value="Genomic_DNA"/>
</dbReference>
<name>A0A074XRR4_AURPU</name>
<dbReference type="InterPro" id="IPR025714">
    <property type="entry name" value="Methyltranfer_dom"/>
</dbReference>
<dbReference type="Gene3D" id="3.40.50.150">
    <property type="entry name" value="Vaccinia Virus protein VP39"/>
    <property type="match status" value="1"/>
</dbReference>
<gene>
    <name evidence="5" type="primary">EFM4</name>
    <name evidence="7" type="ORF">M438DRAFT_273121</name>
</gene>
<dbReference type="GO" id="GO:0032259">
    <property type="term" value="P:methylation"/>
    <property type="evidence" value="ECO:0007669"/>
    <property type="project" value="UniProtKB-KW"/>
</dbReference>
<keyword evidence="4 5" id="KW-0949">S-adenosyl-L-methionine</keyword>
<dbReference type="OrthoDB" id="10069295at2759"/>
<evidence type="ECO:0000256" key="2">
    <source>
        <dbReference type="ARBA" id="ARBA00022603"/>
    </source>
</evidence>
<dbReference type="PANTHER" id="PTHR12843:SF5">
    <property type="entry name" value="EEF1A LYSINE METHYLTRANSFERASE 2"/>
    <property type="match status" value="1"/>
</dbReference>
<evidence type="ECO:0000256" key="4">
    <source>
        <dbReference type="ARBA" id="ARBA00022691"/>
    </source>
</evidence>
<keyword evidence="3 5" id="KW-0808">Transferase</keyword>
<organism evidence="7 8">
    <name type="scientific">Aureobasidium pullulans EXF-150</name>
    <dbReference type="NCBI Taxonomy" id="1043002"/>
    <lineage>
        <taxon>Eukaryota</taxon>
        <taxon>Fungi</taxon>
        <taxon>Dikarya</taxon>
        <taxon>Ascomycota</taxon>
        <taxon>Pezizomycotina</taxon>
        <taxon>Dothideomycetes</taxon>
        <taxon>Dothideomycetidae</taxon>
        <taxon>Dothideales</taxon>
        <taxon>Saccotheciaceae</taxon>
        <taxon>Aureobasidium</taxon>
    </lineage>
</organism>
<dbReference type="Proteomes" id="UP000030706">
    <property type="component" value="Unassembled WGS sequence"/>
</dbReference>
<dbReference type="GO" id="GO:0016192">
    <property type="term" value="P:vesicle-mediated transport"/>
    <property type="evidence" value="ECO:0007669"/>
    <property type="project" value="UniProtKB-UniRule"/>
</dbReference>
<dbReference type="Pfam" id="PF13847">
    <property type="entry name" value="Methyltransf_31"/>
    <property type="match status" value="1"/>
</dbReference>
<protein>
    <recommendedName>
        <fullName evidence="5">Protein-lysine N-methyltransferase EFM4</fullName>
        <ecNumber evidence="5">2.1.1.-</ecNumber>
    </recommendedName>
    <alternativeName>
        <fullName evidence="5">Elongation factor methyltransferase 4</fullName>
    </alternativeName>
</protein>
<dbReference type="HOGENOM" id="CLU_044783_1_0_1"/>
<comment type="subcellular location">
    <subcellularLocation>
        <location evidence="5">Cytoplasm</location>
    </subcellularLocation>
</comment>
<dbReference type="STRING" id="1043002.A0A074XRR4"/>
<dbReference type="SUPFAM" id="SSF53335">
    <property type="entry name" value="S-adenosyl-L-methionine-dependent methyltransferases"/>
    <property type="match status" value="1"/>
</dbReference>
<comment type="similarity">
    <text evidence="5">Belongs to the class I-like SAM-binding methyltransferase superfamily. EFM4 family.</text>
</comment>
<dbReference type="InterPro" id="IPR026635">
    <property type="entry name" value="Efm4/METTL10"/>
</dbReference>
<comment type="function">
    <text evidence="5">S-adenosyl-L-methionine-dependent protein-lysine N-methyltransferase that mono- and dimethylates elongation factor 1-alpha at 'Lys-316'. May play a role in intracellular transport.</text>
</comment>
<dbReference type="GO" id="GO:0005737">
    <property type="term" value="C:cytoplasm"/>
    <property type="evidence" value="ECO:0007669"/>
    <property type="project" value="UniProtKB-SubCell"/>
</dbReference>
<keyword evidence="5" id="KW-0813">Transport</keyword>
<feature type="domain" description="Methyltransferase" evidence="6">
    <location>
        <begin position="63"/>
        <end position="197"/>
    </location>
</feature>
<accession>A0A074XRR4</accession>
<dbReference type="AlphaFoldDB" id="A0A074XRR4"/>
<dbReference type="HAMAP" id="MF_03188">
    <property type="entry name" value="Methyltr_EFM4"/>
    <property type="match status" value="1"/>
</dbReference>
<evidence type="ECO:0000313" key="7">
    <source>
        <dbReference type="EMBL" id="KEQ84672.1"/>
    </source>
</evidence>
<proteinExistence type="inferred from homology"/>
<dbReference type="CDD" id="cd02440">
    <property type="entry name" value="AdoMet_MTases"/>
    <property type="match status" value="1"/>
</dbReference>
<dbReference type="PANTHER" id="PTHR12843">
    <property type="entry name" value="PROTEIN-LYSINE N-METHYLTRANSFERASE METTL10"/>
    <property type="match status" value="1"/>
</dbReference>
<reference evidence="7 8" key="1">
    <citation type="journal article" date="2014" name="BMC Genomics">
        <title>Genome sequencing of four Aureobasidium pullulans varieties: biotechnological potential, stress tolerance, and description of new species.</title>
        <authorList>
            <person name="Gostin Ar C."/>
            <person name="Ohm R.A."/>
            <person name="Kogej T."/>
            <person name="Sonjak S."/>
            <person name="Turk M."/>
            <person name="Zajc J."/>
            <person name="Zalar P."/>
            <person name="Grube M."/>
            <person name="Sun H."/>
            <person name="Han J."/>
            <person name="Sharma A."/>
            <person name="Chiniquy J."/>
            <person name="Ngan C.Y."/>
            <person name="Lipzen A."/>
            <person name="Barry K."/>
            <person name="Grigoriev I.V."/>
            <person name="Gunde-Cimerman N."/>
        </authorList>
    </citation>
    <scope>NUCLEOTIDE SEQUENCE [LARGE SCALE GENOMIC DNA]</scope>
    <source>
        <strain evidence="7 8">EXF-150</strain>
    </source>
</reference>
<dbReference type="GO" id="GO:0016279">
    <property type="term" value="F:protein-lysine N-methyltransferase activity"/>
    <property type="evidence" value="ECO:0007669"/>
    <property type="project" value="UniProtKB-UniRule"/>
</dbReference>
<keyword evidence="8" id="KW-1185">Reference proteome</keyword>
<evidence type="ECO:0000256" key="1">
    <source>
        <dbReference type="ARBA" id="ARBA00022490"/>
    </source>
</evidence>
<evidence type="ECO:0000259" key="6">
    <source>
        <dbReference type="Pfam" id="PF13847"/>
    </source>
</evidence>
<evidence type="ECO:0000256" key="5">
    <source>
        <dbReference type="HAMAP-Rule" id="MF_03188"/>
    </source>
</evidence>
<keyword evidence="1 5" id="KW-0963">Cytoplasm</keyword>
<evidence type="ECO:0000256" key="3">
    <source>
        <dbReference type="ARBA" id="ARBA00022679"/>
    </source>
</evidence>
<keyword evidence="2 5" id="KW-0489">Methyltransferase</keyword>
<sequence>MRSHLDPSELGTKQYWDEAYAREIANHAQDAQDEGTIWFDDSGAEEKVIERLEALEDEGLLSKDDSRILDLGTGNGHMLFSLLDEEWSGELVGVDYSDASVKLARQIAAGREEEDASIRFDEWDLLNQQPGEWLGEGFDAVLDKGTFDAISLSSETDAQGRRICESYREHITPLVKPGQFFIITSCNWTKEEVMNWFVAPDGELQFFDEAKYPTFTFGGQQGQSVCTLIFQRRSN</sequence>
<dbReference type="InterPro" id="IPR029063">
    <property type="entry name" value="SAM-dependent_MTases_sf"/>
</dbReference>
<evidence type="ECO:0000313" key="8">
    <source>
        <dbReference type="Proteomes" id="UP000030706"/>
    </source>
</evidence>